<dbReference type="InterPro" id="IPR032675">
    <property type="entry name" value="LRR_dom_sf"/>
</dbReference>
<name>A2F6P5_TRIV3</name>
<gene>
    <name evidence="1" type="ORF">TVAG_408440</name>
</gene>
<organism evidence="1 2">
    <name type="scientific">Trichomonas vaginalis (strain ATCC PRA-98 / G3)</name>
    <dbReference type="NCBI Taxonomy" id="412133"/>
    <lineage>
        <taxon>Eukaryota</taxon>
        <taxon>Metamonada</taxon>
        <taxon>Parabasalia</taxon>
        <taxon>Trichomonadida</taxon>
        <taxon>Trichomonadidae</taxon>
        <taxon>Trichomonas</taxon>
    </lineage>
</organism>
<dbReference type="RefSeq" id="XP_001312364.1">
    <property type="nucleotide sequence ID" value="XM_001312363.1"/>
</dbReference>
<dbReference type="AlphaFoldDB" id="A2F6P5"/>
<dbReference type="PANTHER" id="PTHR45661">
    <property type="entry name" value="SURFACE ANTIGEN"/>
    <property type="match status" value="1"/>
</dbReference>
<dbReference type="Gene3D" id="3.80.10.10">
    <property type="entry name" value="Ribonuclease Inhibitor"/>
    <property type="match status" value="4"/>
</dbReference>
<protein>
    <submittedName>
        <fullName evidence="1">Surface antigen BspA-like</fullName>
    </submittedName>
</protein>
<sequence length="800" mass="90438">MLNHLTFQGLLCSQIKLKCEPAYEDNGQTLVISSSSDLTDEILLSIVTTKNIQKLAIRISDFTDLTSLSAFNHIQNFDFSQTSITQIPPNCFKGLKNIKNIVLTSSATSIRAYAFASSSIESVTASQIVSIDDHAFYQCSNLATIDLSHAQHIKDFAFTESGLTSATLDSLQELTYAFYKCEKLTTVTLPETIEVNSQLDSTSIKTITLFNIGYKFYIDSLVELTLTGTEIYFGYSLPKLEKVKLTNPDLFSVSITEQMVLHTIELPESNILSACFTLNPKLKTVTNGQSIRSLATDAFASCTSLETIDLSNVDQFETDIFLNCYSLKTIHGFNDVESSQIVLKGAPFKFCWNLKITEISEGKFNFFYDQYIMNNPISNAFAYTGIEDLTIKYYPETGLYFYGCKNLKRVDMSQLTGKTYLPKYMFRDCINLDTVIFPDEVTSIHYFAFENTKLTTLNLKNIKFIGVFGFSNCNVQELTMNYNFKIADSGGFIDECVERPDKMENYDYLEYEKMINYERINDGNDYPNEHMRHYVTPFWNCKMLRKITLGSEVTSFSLKYFPNSTITEIVLDNNNNFVVENGILYDTTKTIIYAYFNTQSTEFTVPDTVETISPFALAYSPYETITVPKHINIINGLFAFCHKLKEVTIQAKINRLGDYTFSHCYNLETINFAEGSSLISIGHECFICCYKLSSLPSMENAISLGNYSFAYCTSLTSINIPKVSLIPSFCFWHSNIAQFTFAPTLSIVKDNAFNSTKIQSFSCPETLVYIGVGAFANCIKLTSFTYNENNKITAILQGVW</sequence>
<accession>A2F6P5</accession>
<dbReference type="PANTHER" id="PTHR45661:SF3">
    <property type="entry name" value="IG-LIKE DOMAIN-CONTAINING PROTEIN"/>
    <property type="match status" value="1"/>
</dbReference>
<dbReference type="InterPro" id="IPR026906">
    <property type="entry name" value="LRR_5"/>
</dbReference>
<dbReference type="Pfam" id="PF13306">
    <property type="entry name" value="LRR_5"/>
    <property type="match status" value="6"/>
</dbReference>
<dbReference type="EMBL" id="DS113638">
    <property type="protein sequence ID" value="EAX99434.1"/>
    <property type="molecule type" value="Genomic_DNA"/>
</dbReference>
<reference evidence="1" key="2">
    <citation type="journal article" date="2007" name="Science">
        <title>Draft genome sequence of the sexually transmitted pathogen Trichomonas vaginalis.</title>
        <authorList>
            <person name="Carlton J.M."/>
            <person name="Hirt R.P."/>
            <person name="Silva J.C."/>
            <person name="Delcher A.L."/>
            <person name="Schatz M."/>
            <person name="Zhao Q."/>
            <person name="Wortman J.R."/>
            <person name="Bidwell S.L."/>
            <person name="Alsmark U.C.M."/>
            <person name="Besteiro S."/>
            <person name="Sicheritz-Ponten T."/>
            <person name="Noel C.J."/>
            <person name="Dacks J.B."/>
            <person name="Foster P.G."/>
            <person name="Simillion C."/>
            <person name="Van de Peer Y."/>
            <person name="Miranda-Saavedra D."/>
            <person name="Barton G.J."/>
            <person name="Westrop G.D."/>
            <person name="Mueller S."/>
            <person name="Dessi D."/>
            <person name="Fiori P.L."/>
            <person name="Ren Q."/>
            <person name="Paulsen I."/>
            <person name="Zhang H."/>
            <person name="Bastida-Corcuera F.D."/>
            <person name="Simoes-Barbosa A."/>
            <person name="Brown M.T."/>
            <person name="Hayes R.D."/>
            <person name="Mukherjee M."/>
            <person name="Okumura C.Y."/>
            <person name="Schneider R."/>
            <person name="Smith A.J."/>
            <person name="Vanacova S."/>
            <person name="Villalvazo M."/>
            <person name="Haas B.J."/>
            <person name="Pertea M."/>
            <person name="Feldblyum T.V."/>
            <person name="Utterback T.R."/>
            <person name="Shu C.L."/>
            <person name="Osoegawa K."/>
            <person name="de Jong P.J."/>
            <person name="Hrdy I."/>
            <person name="Horvathova L."/>
            <person name="Zubacova Z."/>
            <person name="Dolezal P."/>
            <person name="Malik S.B."/>
            <person name="Logsdon J.M. Jr."/>
            <person name="Henze K."/>
            <person name="Gupta A."/>
            <person name="Wang C.C."/>
            <person name="Dunne R.L."/>
            <person name="Upcroft J.A."/>
            <person name="Upcroft P."/>
            <person name="White O."/>
            <person name="Salzberg S.L."/>
            <person name="Tang P."/>
            <person name="Chiu C.-H."/>
            <person name="Lee Y.-S."/>
            <person name="Embley T.M."/>
            <person name="Coombs G.H."/>
            <person name="Mottram J.C."/>
            <person name="Tachezy J."/>
            <person name="Fraser-Liggett C.M."/>
            <person name="Johnson P.J."/>
        </authorList>
    </citation>
    <scope>NUCLEOTIDE SEQUENCE [LARGE SCALE GENOMIC DNA]</scope>
    <source>
        <strain evidence="1">G3</strain>
    </source>
</reference>
<keyword evidence="2" id="KW-1185">Reference proteome</keyword>
<dbReference type="SUPFAM" id="SSF52058">
    <property type="entry name" value="L domain-like"/>
    <property type="match status" value="1"/>
</dbReference>
<dbReference type="InParanoid" id="A2F6P5"/>
<evidence type="ECO:0000313" key="2">
    <source>
        <dbReference type="Proteomes" id="UP000001542"/>
    </source>
</evidence>
<dbReference type="KEGG" id="tva:4757240"/>
<evidence type="ECO:0000313" key="1">
    <source>
        <dbReference type="EMBL" id="EAX99434.1"/>
    </source>
</evidence>
<reference evidence="1" key="1">
    <citation type="submission" date="2006-10" db="EMBL/GenBank/DDBJ databases">
        <authorList>
            <person name="Amadeo P."/>
            <person name="Zhao Q."/>
            <person name="Wortman J."/>
            <person name="Fraser-Liggett C."/>
            <person name="Carlton J."/>
        </authorList>
    </citation>
    <scope>NUCLEOTIDE SEQUENCE</scope>
    <source>
        <strain evidence="1">G3</strain>
    </source>
</reference>
<dbReference type="InterPro" id="IPR053139">
    <property type="entry name" value="Surface_bspA-like"/>
</dbReference>
<dbReference type="VEuPathDB" id="TrichDB:TVAG_408440"/>
<dbReference type="VEuPathDB" id="TrichDB:TVAGG3_0487420"/>
<proteinExistence type="predicted"/>
<dbReference type="Proteomes" id="UP000001542">
    <property type="component" value="Unassembled WGS sequence"/>
</dbReference>